<evidence type="ECO:0000313" key="13">
    <source>
        <dbReference type="Proteomes" id="UP001500325"/>
    </source>
</evidence>
<feature type="transmembrane region" description="Helical" evidence="11">
    <location>
        <begin position="50"/>
        <end position="68"/>
    </location>
</feature>
<reference evidence="13" key="1">
    <citation type="journal article" date="2019" name="Int. J. Syst. Evol. Microbiol.">
        <title>The Global Catalogue of Microorganisms (GCM) 10K type strain sequencing project: providing services to taxonomists for standard genome sequencing and annotation.</title>
        <authorList>
            <consortium name="The Broad Institute Genomics Platform"/>
            <consortium name="The Broad Institute Genome Sequencing Center for Infectious Disease"/>
            <person name="Wu L."/>
            <person name="Ma J."/>
        </authorList>
    </citation>
    <scope>NUCLEOTIDE SEQUENCE [LARGE SCALE GENOMIC DNA]</scope>
    <source>
        <strain evidence="13">JCM 18055</strain>
    </source>
</reference>
<evidence type="ECO:0000256" key="10">
    <source>
        <dbReference type="ARBA" id="ARBA00039382"/>
    </source>
</evidence>
<evidence type="ECO:0000256" key="7">
    <source>
        <dbReference type="ARBA" id="ARBA00022989"/>
    </source>
</evidence>
<dbReference type="EMBL" id="BAABIC010000009">
    <property type="protein sequence ID" value="GAA4691389.1"/>
    <property type="molecule type" value="Genomic_DNA"/>
</dbReference>
<evidence type="ECO:0000256" key="11">
    <source>
        <dbReference type="SAM" id="Phobius"/>
    </source>
</evidence>
<proteinExistence type="predicted"/>
<comment type="subunit">
    <text evidence="2">The complex is composed of two ATP-binding proteins (LsrA), two transmembrane proteins (LsrC and LsrD) and a solute-binding protein (LsrB).</text>
</comment>
<keyword evidence="8 11" id="KW-0472">Membrane</keyword>
<dbReference type="CDD" id="cd06579">
    <property type="entry name" value="TM_PBP1_transp_AraH_like"/>
    <property type="match status" value="1"/>
</dbReference>
<name>A0ABP8WLH0_9PSEU</name>
<feature type="transmembrane region" description="Helical" evidence="11">
    <location>
        <begin position="126"/>
        <end position="147"/>
    </location>
</feature>
<comment type="caution">
    <text evidence="12">The sequence shown here is derived from an EMBL/GenBank/DDBJ whole genome shotgun (WGS) entry which is preliminary data.</text>
</comment>
<feature type="transmembrane region" description="Helical" evidence="11">
    <location>
        <begin position="20"/>
        <end position="38"/>
    </location>
</feature>
<keyword evidence="4" id="KW-1003">Cell membrane</keyword>
<dbReference type="Pfam" id="PF02653">
    <property type="entry name" value="BPD_transp_2"/>
    <property type="match status" value="1"/>
</dbReference>
<evidence type="ECO:0000256" key="1">
    <source>
        <dbReference type="ARBA" id="ARBA00004651"/>
    </source>
</evidence>
<evidence type="ECO:0000256" key="5">
    <source>
        <dbReference type="ARBA" id="ARBA00022519"/>
    </source>
</evidence>
<evidence type="ECO:0000256" key="9">
    <source>
        <dbReference type="ARBA" id="ARBA00025439"/>
    </source>
</evidence>
<evidence type="ECO:0000256" key="6">
    <source>
        <dbReference type="ARBA" id="ARBA00022692"/>
    </source>
</evidence>
<evidence type="ECO:0000256" key="2">
    <source>
        <dbReference type="ARBA" id="ARBA00011262"/>
    </source>
</evidence>
<sequence length="325" mass="32500">MIAAQEAAAPARPRLAAGPYAGILIATVLLFVLSAILVPQSMTAQSLGAMLPAWAVLAIMAAGQTLVIQQRGIDLSVPGTVTLVAMSVTTFLDRSAAPVLVGLLFALVIGALVGLLNGFVTTRIHVTPLITTLAVNALLLGAMFSYTGGVPTAAPAGLQGFSGSAPLGVSTLAWVALVVVLAVAFVAGRTVLGRRFVAVGANPAAARALGLPAERYVVGAYMAAGLLFAFAAFLLVGYTQNPSPTLGNPYLFQTVMAVVIGGTSVAGGKGSVLASAVAALFLTQLGQVVLSFGAGPATQLLVQAGAMAVALAVAAIVERRGATRA</sequence>
<organism evidence="12 13">
    <name type="scientific">Pseudonocardia yuanmonensis</name>
    <dbReference type="NCBI Taxonomy" id="1095914"/>
    <lineage>
        <taxon>Bacteria</taxon>
        <taxon>Bacillati</taxon>
        <taxon>Actinomycetota</taxon>
        <taxon>Actinomycetes</taxon>
        <taxon>Pseudonocardiales</taxon>
        <taxon>Pseudonocardiaceae</taxon>
        <taxon>Pseudonocardia</taxon>
    </lineage>
</organism>
<gene>
    <name evidence="12" type="ORF">GCM10023215_30350</name>
</gene>
<feature type="transmembrane region" description="Helical" evidence="11">
    <location>
        <begin position="250"/>
        <end position="266"/>
    </location>
</feature>
<feature type="transmembrane region" description="Helical" evidence="11">
    <location>
        <begin position="167"/>
        <end position="187"/>
    </location>
</feature>
<feature type="transmembrane region" description="Helical" evidence="11">
    <location>
        <begin position="98"/>
        <end position="119"/>
    </location>
</feature>
<evidence type="ECO:0000256" key="4">
    <source>
        <dbReference type="ARBA" id="ARBA00022475"/>
    </source>
</evidence>
<feature type="transmembrane region" description="Helical" evidence="11">
    <location>
        <begin position="300"/>
        <end position="317"/>
    </location>
</feature>
<comment type="subcellular location">
    <subcellularLocation>
        <location evidence="1">Cell membrane</location>
        <topology evidence="1">Multi-pass membrane protein</topology>
    </subcellularLocation>
</comment>
<keyword evidence="13" id="KW-1185">Reference proteome</keyword>
<dbReference type="PANTHER" id="PTHR32196">
    <property type="entry name" value="ABC TRANSPORTER PERMEASE PROTEIN YPHD-RELATED-RELATED"/>
    <property type="match status" value="1"/>
</dbReference>
<evidence type="ECO:0000313" key="12">
    <source>
        <dbReference type="EMBL" id="GAA4691389.1"/>
    </source>
</evidence>
<dbReference type="PANTHER" id="PTHR32196:SF29">
    <property type="entry name" value="AUTOINDUCER 2 IMPORT SYSTEM PERMEASE PROTEIN LSRC"/>
    <property type="match status" value="1"/>
</dbReference>
<dbReference type="Proteomes" id="UP001500325">
    <property type="component" value="Unassembled WGS sequence"/>
</dbReference>
<protein>
    <recommendedName>
        <fullName evidence="10">Autoinducer 2 import system permease protein LsrC</fullName>
    </recommendedName>
</protein>
<keyword evidence="6 11" id="KW-0812">Transmembrane</keyword>
<keyword evidence="7 11" id="KW-1133">Transmembrane helix</keyword>
<dbReference type="RefSeq" id="WP_345381146.1">
    <property type="nucleotide sequence ID" value="NZ_BAABIC010000009.1"/>
</dbReference>
<comment type="function">
    <text evidence="9">Part of the ABC transporter complex LsrABCD involved in autoinducer 2 (AI-2) import. Probably responsible for the translocation of the substrate across the membrane.</text>
</comment>
<evidence type="ECO:0000256" key="3">
    <source>
        <dbReference type="ARBA" id="ARBA00022448"/>
    </source>
</evidence>
<keyword evidence="3" id="KW-0813">Transport</keyword>
<dbReference type="InterPro" id="IPR001851">
    <property type="entry name" value="ABC_transp_permease"/>
</dbReference>
<keyword evidence="5" id="KW-0997">Cell inner membrane</keyword>
<accession>A0ABP8WLH0</accession>
<feature type="transmembrane region" description="Helical" evidence="11">
    <location>
        <begin position="216"/>
        <end position="238"/>
    </location>
</feature>
<evidence type="ECO:0000256" key="8">
    <source>
        <dbReference type="ARBA" id="ARBA00023136"/>
    </source>
</evidence>
<feature type="transmembrane region" description="Helical" evidence="11">
    <location>
        <begin position="273"/>
        <end position="294"/>
    </location>
</feature>